<keyword evidence="3" id="KW-1185">Reference proteome</keyword>
<reference evidence="2 3" key="1">
    <citation type="submission" date="2021-04" db="EMBL/GenBank/DDBJ databases">
        <title>Metabacillus sp. strain KIGAM252 whole genome sequence.</title>
        <authorList>
            <person name="Seo M.-J."/>
            <person name="Cho E.-S."/>
            <person name="Hwang C.Y."/>
            <person name="Yoon D.J."/>
        </authorList>
    </citation>
    <scope>NUCLEOTIDE SEQUENCE [LARGE SCALE GENOMIC DNA]</scope>
    <source>
        <strain evidence="2 3">KIGAM252</strain>
    </source>
</reference>
<feature type="transmembrane region" description="Helical" evidence="1">
    <location>
        <begin position="12"/>
        <end position="36"/>
    </location>
</feature>
<dbReference type="EMBL" id="JAGVRK010000001">
    <property type="protein sequence ID" value="MBS2967667.1"/>
    <property type="molecule type" value="Genomic_DNA"/>
</dbReference>
<organism evidence="2 3">
    <name type="scientific">Metabacillus flavus</name>
    <dbReference type="NCBI Taxonomy" id="2823519"/>
    <lineage>
        <taxon>Bacteria</taxon>
        <taxon>Bacillati</taxon>
        <taxon>Bacillota</taxon>
        <taxon>Bacilli</taxon>
        <taxon>Bacillales</taxon>
        <taxon>Bacillaceae</taxon>
        <taxon>Metabacillus</taxon>
    </lineage>
</organism>
<dbReference type="InterPro" id="IPR021560">
    <property type="entry name" value="DUF3021"/>
</dbReference>
<keyword evidence="1" id="KW-0812">Transmembrane</keyword>
<evidence type="ECO:0000313" key="2">
    <source>
        <dbReference type="EMBL" id="MBS2967667.1"/>
    </source>
</evidence>
<gene>
    <name evidence="2" type="ORF">J9317_02625</name>
</gene>
<name>A0ABS5LAB6_9BACI</name>
<keyword evidence="1" id="KW-0472">Membrane</keyword>
<evidence type="ECO:0000313" key="3">
    <source>
        <dbReference type="Proteomes" id="UP000682403"/>
    </source>
</evidence>
<proteinExistence type="predicted"/>
<comment type="caution">
    <text evidence="2">The sequence shown here is derived from an EMBL/GenBank/DDBJ whole genome shotgun (WGS) entry which is preliminary data.</text>
</comment>
<dbReference type="Proteomes" id="UP000682403">
    <property type="component" value="Unassembled WGS sequence"/>
</dbReference>
<dbReference type="RefSeq" id="WP_211556289.1">
    <property type="nucleotide sequence ID" value="NZ_JAGVRK010000001.1"/>
</dbReference>
<protein>
    <submittedName>
        <fullName evidence="2">DUF3021 domain-containing protein</fullName>
    </submittedName>
</protein>
<evidence type="ECO:0000256" key="1">
    <source>
        <dbReference type="SAM" id="Phobius"/>
    </source>
</evidence>
<feature type="transmembrane region" description="Helical" evidence="1">
    <location>
        <begin position="72"/>
        <end position="91"/>
    </location>
</feature>
<feature type="transmembrane region" description="Helical" evidence="1">
    <location>
        <begin position="42"/>
        <end position="60"/>
    </location>
</feature>
<feature type="transmembrane region" description="Helical" evidence="1">
    <location>
        <begin position="97"/>
        <end position="117"/>
    </location>
</feature>
<keyword evidence="1" id="KW-1133">Transmembrane helix</keyword>
<accession>A0ABS5LAB6</accession>
<dbReference type="Pfam" id="PF11457">
    <property type="entry name" value="DUF3021"/>
    <property type="match status" value="1"/>
</dbReference>
<sequence length="134" mass="14788">MAVEILQRSLIGLGISALITFGALSALIGMDISVAVSEIWKHMLGSMIIGIYFGVSSLIFDYEKWSPLKQLVCHFLLSITAYFTVAIFTGWVPMTAAAASLAAACFAVIYFIIWFAMRSYLKRMESAMNSSLRK</sequence>